<dbReference type="OrthoDB" id="411584at2759"/>
<name>A0A0C2SRQ2_AMAMK</name>
<dbReference type="InterPro" id="IPR002634">
    <property type="entry name" value="BolA"/>
</dbReference>
<dbReference type="SUPFAM" id="SSF82657">
    <property type="entry name" value="BolA-like"/>
    <property type="match status" value="1"/>
</dbReference>
<dbReference type="PIRSF" id="PIRSF003113">
    <property type="entry name" value="BolA"/>
    <property type="match status" value="1"/>
</dbReference>
<proteinExistence type="inferred from homology"/>
<accession>A0A0C2SRQ2</accession>
<reference evidence="2 3" key="1">
    <citation type="submission" date="2014-04" db="EMBL/GenBank/DDBJ databases">
        <title>Evolutionary Origins and Diversification of the Mycorrhizal Mutualists.</title>
        <authorList>
            <consortium name="DOE Joint Genome Institute"/>
            <consortium name="Mycorrhizal Genomics Consortium"/>
            <person name="Kohler A."/>
            <person name="Kuo A."/>
            <person name="Nagy L.G."/>
            <person name="Floudas D."/>
            <person name="Copeland A."/>
            <person name="Barry K.W."/>
            <person name="Cichocki N."/>
            <person name="Veneault-Fourrey C."/>
            <person name="LaButti K."/>
            <person name="Lindquist E.A."/>
            <person name="Lipzen A."/>
            <person name="Lundell T."/>
            <person name="Morin E."/>
            <person name="Murat C."/>
            <person name="Riley R."/>
            <person name="Ohm R."/>
            <person name="Sun H."/>
            <person name="Tunlid A."/>
            <person name="Henrissat B."/>
            <person name="Grigoriev I.V."/>
            <person name="Hibbett D.S."/>
            <person name="Martin F."/>
        </authorList>
    </citation>
    <scope>NUCLEOTIDE SEQUENCE [LARGE SCALE GENOMIC DNA]</scope>
    <source>
        <strain evidence="2 3">Koide BX008</strain>
    </source>
</reference>
<evidence type="ECO:0000313" key="3">
    <source>
        <dbReference type="Proteomes" id="UP000054549"/>
    </source>
</evidence>
<keyword evidence="3" id="KW-1185">Reference proteome</keyword>
<dbReference type="HOGENOM" id="CLU_109462_2_0_1"/>
<dbReference type="Pfam" id="PF01722">
    <property type="entry name" value="BolA"/>
    <property type="match status" value="1"/>
</dbReference>
<comment type="similarity">
    <text evidence="1">Belongs to the BolA/IbaG family.</text>
</comment>
<dbReference type="FunCoup" id="A0A0C2SRQ2">
    <property type="interactions" value="34"/>
</dbReference>
<gene>
    <name evidence="2" type="ORF">M378DRAFT_161642</name>
</gene>
<evidence type="ECO:0000256" key="1">
    <source>
        <dbReference type="RuleBase" id="RU003860"/>
    </source>
</evidence>
<dbReference type="EMBL" id="KN818239">
    <property type="protein sequence ID" value="KIL65990.1"/>
    <property type="molecule type" value="Genomic_DNA"/>
</dbReference>
<dbReference type="Gene3D" id="3.30.300.90">
    <property type="entry name" value="BolA-like"/>
    <property type="match status" value="1"/>
</dbReference>
<dbReference type="Proteomes" id="UP000054549">
    <property type="component" value="Unassembled WGS sequence"/>
</dbReference>
<dbReference type="PANTHER" id="PTHR46230:SF7">
    <property type="entry name" value="BOLA-LIKE PROTEIN 1"/>
    <property type="match status" value="1"/>
</dbReference>
<dbReference type="InParanoid" id="A0A0C2SRQ2"/>
<dbReference type="InterPro" id="IPR036065">
    <property type="entry name" value="BolA-like_sf"/>
</dbReference>
<dbReference type="STRING" id="946122.A0A0C2SRQ2"/>
<dbReference type="GO" id="GO:0044572">
    <property type="term" value="P:[4Fe-4S] cluster assembly"/>
    <property type="evidence" value="ECO:0007669"/>
    <property type="project" value="TreeGrafter"/>
</dbReference>
<dbReference type="PANTHER" id="PTHR46230">
    <property type="match status" value="1"/>
</dbReference>
<protein>
    <submittedName>
        <fullName evidence="2">Uncharacterized protein</fullName>
    </submittedName>
</protein>
<dbReference type="GO" id="GO:0005759">
    <property type="term" value="C:mitochondrial matrix"/>
    <property type="evidence" value="ECO:0007669"/>
    <property type="project" value="TreeGrafter"/>
</dbReference>
<evidence type="ECO:0000313" key="2">
    <source>
        <dbReference type="EMBL" id="KIL65990.1"/>
    </source>
</evidence>
<sequence>MLARLYLTRQIITRRMNSLASPSSPGPVELSIRQKLKSILEPSFIRIQNDSWKHRHHAAMQEQGGGSGETHFTILVVSDAFKGKNTMKRHRMVYAALAEELSQGLHALSLQTKTVDESDTVQVVV</sequence>
<organism evidence="2 3">
    <name type="scientific">Amanita muscaria (strain Koide BX008)</name>
    <dbReference type="NCBI Taxonomy" id="946122"/>
    <lineage>
        <taxon>Eukaryota</taxon>
        <taxon>Fungi</taxon>
        <taxon>Dikarya</taxon>
        <taxon>Basidiomycota</taxon>
        <taxon>Agaricomycotina</taxon>
        <taxon>Agaricomycetes</taxon>
        <taxon>Agaricomycetidae</taxon>
        <taxon>Agaricales</taxon>
        <taxon>Pluteineae</taxon>
        <taxon>Amanitaceae</taxon>
        <taxon>Amanita</taxon>
    </lineage>
</organism>
<dbReference type="AlphaFoldDB" id="A0A0C2SRQ2"/>